<name>A0A844ASL9_9RHOB</name>
<comment type="caution">
    <text evidence="3">The sequence shown here is derived from an EMBL/GenBank/DDBJ whole genome shotgun (WGS) entry which is preliminary data.</text>
</comment>
<gene>
    <name evidence="3" type="ORF">GG681_06415</name>
</gene>
<dbReference type="AlphaFoldDB" id="A0A844ASL9"/>
<dbReference type="SMART" id="SM00998">
    <property type="entry name" value="ADSL_C"/>
    <property type="match status" value="1"/>
</dbReference>
<dbReference type="Proteomes" id="UP000436694">
    <property type="component" value="Unassembled WGS sequence"/>
</dbReference>
<dbReference type="PANTHER" id="PTHR43172">
    <property type="entry name" value="ADENYLOSUCCINATE LYASE"/>
    <property type="match status" value="1"/>
</dbReference>
<proteinExistence type="inferred from homology"/>
<dbReference type="InterPro" id="IPR008948">
    <property type="entry name" value="L-Aspartase-like"/>
</dbReference>
<comment type="similarity">
    <text evidence="1">Belongs to the class-II fumarase/aspartase family.</text>
</comment>
<keyword evidence="3" id="KW-0456">Lyase</keyword>
<dbReference type="RefSeq" id="WP_153546295.1">
    <property type="nucleotide sequence ID" value="NZ_WIXK01000003.1"/>
</dbReference>
<dbReference type="InterPro" id="IPR022761">
    <property type="entry name" value="Fumarate_lyase_N"/>
</dbReference>
<keyword evidence="4" id="KW-1185">Reference proteome</keyword>
<dbReference type="EMBL" id="WIXK01000003">
    <property type="protein sequence ID" value="MQY42268.1"/>
    <property type="molecule type" value="Genomic_DNA"/>
</dbReference>
<dbReference type="Gene3D" id="1.20.200.10">
    <property type="entry name" value="Fumarase/aspartase (Central domain)"/>
    <property type="match status" value="1"/>
</dbReference>
<sequence length="452" mass="48419">MAASLFESQLYSGAFHTAEVGRLFSDSAEVRAMLLVEGALAKAQGALGIIPEDSAAAIQRAVMEVAIDPGALRAETASNGVPVPALVSAFRQEMNAPEHAQYVHWGATSQDIMDTALMLRLRQVLSHVEKKLLEILKHLEKLATDHADLPMAARSFGLHAAPTSFGAVVASWGTPLLNLLNELADLRSSSLLVSLSGSVGTGNSFGTEAADLRAEFAKGLALTDPGCSWHTDRTPILKLLDWLHRGTLALGKIGQDCLGMTQSGIQEIKIHAHGASSTLPHKQNPVSPAILVALARHSSTLLAGLQTGALHQFQRDPAAWFLEWLTLPQVALTAANACETALKIGENIVPSQDNMRAHIEGQSDLIHAEALVFLLAETLTRPEAQARVKQMCSEAVASASSLQIVAQTHFPELDLSKAFDPRLNLGQAPQDARHFAQRIQDLATEHPQPTTR</sequence>
<dbReference type="InterPro" id="IPR000362">
    <property type="entry name" value="Fumarate_lyase_fam"/>
</dbReference>
<evidence type="ECO:0000313" key="3">
    <source>
        <dbReference type="EMBL" id="MQY42268.1"/>
    </source>
</evidence>
<dbReference type="PANTHER" id="PTHR43172:SF2">
    <property type="entry name" value="ADENYLOSUCCINATE LYASE C-TERMINAL DOMAIN-CONTAINING PROTEIN"/>
    <property type="match status" value="1"/>
</dbReference>
<protein>
    <submittedName>
        <fullName evidence="3">Adenylosuccinate lyase family protein</fullName>
    </submittedName>
</protein>
<dbReference type="Gene3D" id="1.10.40.30">
    <property type="entry name" value="Fumarase/aspartase (C-terminal domain)"/>
    <property type="match status" value="1"/>
</dbReference>
<accession>A0A844ASL9</accession>
<reference evidence="3 4" key="1">
    <citation type="submission" date="2019-10" db="EMBL/GenBank/DDBJ databases">
        <title>Epibacterium sp. nov., isolated from seawater.</title>
        <authorList>
            <person name="Zhang X."/>
            <person name="Li N."/>
        </authorList>
    </citation>
    <scope>NUCLEOTIDE SEQUENCE [LARGE SCALE GENOMIC DNA]</scope>
    <source>
        <strain evidence="3 4">SM1969</strain>
    </source>
</reference>
<dbReference type="SUPFAM" id="SSF48557">
    <property type="entry name" value="L-aspartase-like"/>
    <property type="match status" value="1"/>
</dbReference>
<organism evidence="3 4">
    <name type="scientific">Tritonibacter aquimaris</name>
    <dbReference type="NCBI Taxonomy" id="2663379"/>
    <lineage>
        <taxon>Bacteria</taxon>
        <taxon>Pseudomonadati</taxon>
        <taxon>Pseudomonadota</taxon>
        <taxon>Alphaproteobacteria</taxon>
        <taxon>Rhodobacterales</taxon>
        <taxon>Paracoccaceae</taxon>
        <taxon>Tritonibacter</taxon>
    </lineage>
</organism>
<dbReference type="InterPro" id="IPR019468">
    <property type="entry name" value="AdenyloSucc_lyase_C"/>
</dbReference>
<feature type="domain" description="Adenylosuccinate lyase C-terminal" evidence="2">
    <location>
        <begin position="363"/>
        <end position="436"/>
    </location>
</feature>
<evidence type="ECO:0000256" key="1">
    <source>
        <dbReference type="ARBA" id="ARBA00034772"/>
    </source>
</evidence>
<dbReference type="Pfam" id="PF00206">
    <property type="entry name" value="Lyase_1"/>
    <property type="match status" value="1"/>
</dbReference>
<dbReference type="GO" id="GO:0016829">
    <property type="term" value="F:lyase activity"/>
    <property type="evidence" value="ECO:0007669"/>
    <property type="project" value="UniProtKB-KW"/>
</dbReference>
<evidence type="ECO:0000259" key="2">
    <source>
        <dbReference type="SMART" id="SM00998"/>
    </source>
</evidence>
<evidence type="ECO:0000313" key="4">
    <source>
        <dbReference type="Proteomes" id="UP000436694"/>
    </source>
</evidence>
<dbReference type="PRINTS" id="PR00149">
    <property type="entry name" value="FUMRATELYASE"/>
</dbReference>